<dbReference type="OrthoDB" id="6010489at2"/>
<evidence type="ECO:0000313" key="2">
    <source>
        <dbReference type="EMBL" id="APW63528.1"/>
    </source>
</evidence>
<sequence>MGGKRPAPTSVKKALGVRPARMNQSEPVPPEGAPLPPAYIARDEVALAQWNELVPMLHEMGVLSKADGLILGVLCRAYSKMLMAMEKLDGDGEGEGYTVKGSRAAVASPYIAVEKDARDTILRIANEYGLTAVARSRISVLGGGGASQPGGLAEFLASNPRNKAG</sequence>
<evidence type="ECO:0000256" key="1">
    <source>
        <dbReference type="SAM" id="MobiDB-lite"/>
    </source>
</evidence>
<accession>A0A1U7CXA8</accession>
<dbReference type="RefSeq" id="WP_083713462.1">
    <property type="nucleotide sequence ID" value="NZ_CP019082.1"/>
</dbReference>
<dbReference type="InterPro" id="IPR006448">
    <property type="entry name" value="Phage_term_ssu_P27"/>
</dbReference>
<proteinExistence type="predicted"/>
<dbReference type="NCBIfam" id="TIGR01558">
    <property type="entry name" value="sm_term_P27"/>
    <property type="match status" value="1"/>
</dbReference>
<evidence type="ECO:0008006" key="4">
    <source>
        <dbReference type="Google" id="ProtNLM"/>
    </source>
</evidence>
<dbReference type="Pfam" id="PF05119">
    <property type="entry name" value="Terminase_4"/>
    <property type="match status" value="1"/>
</dbReference>
<protein>
    <recommendedName>
        <fullName evidence="4">Phage terminase small subunit P27 family</fullName>
    </recommendedName>
</protein>
<dbReference type="STRING" id="1387353.BSF38_05100"/>
<dbReference type="KEGG" id="pbor:BSF38_05100"/>
<gene>
    <name evidence="2" type="ORF">BSF38_05100</name>
</gene>
<dbReference type="Proteomes" id="UP000186309">
    <property type="component" value="Chromosome"/>
</dbReference>
<name>A0A1U7CXA8_9BACT</name>
<dbReference type="AlphaFoldDB" id="A0A1U7CXA8"/>
<organism evidence="2 3">
    <name type="scientific">Paludisphaera borealis</name>
    <dbReference type="NCBI Taxonomy" id="1387353"/>
    <lineage>
        <taxon>Bacteria</taxon>
        <taxon>Pseudomonadati</taxon>
        <taxon>Planctomycetota</taxon>
        <taxon>Planctomycetia</taxon>
        <taxon>Isosphaerales</taxon>
        <taxon>Isosphaeraceae</taxon>
        <taxon>Paludisphaera</taxon>
    </lineage>
</organism>
<evidence type="ECO:0000313" key="3">
    <source>
        <dbReference type="Proteomes" id="UP000186309"/>
    </source>
</evidence>
<dbReference type="EMBL" id="CP019082">
    <property type="protein sequence ID" value="APW63528.1"/>
    <property type="molecule type" value="Genomic_DNA"/>
</dbReference>
<keyword evidence="3" id="KW-1185">Reference proteome</keyword>
<feature type="region of interest" description="Disordered" evidence="1">
    <location>
        <begin position="1"/>
        <end position="35"/>
    </location>
</feature>
<reference evidence="3" key="1">
    <citation type="submission" date="2016-12" db="EMBL/GenBank/DDBJ databases">
        <title>Comparative genomics of four Isosphaeraceae planctomycetes: a common pool of plasmids and glycoside hydrolase genes.</title>
        <authorList>
            <person name="Ivanova A."/>
        </authorList>
    </citation>
    <scope>NUCLEOTIDE SEQUENCE [LARGE SCALE GENOMIC DNA]</scope>
    <source>
        <strain evidence="3">PX4</strain>
    </source>
</reference>